<reference evidence="2" key="1">
    <citation type="submission" date="2019-08" db="EMBL/GenBank/DDBJ databases">
        <authorList>
            <person name="Kucharzyk K."/>
            <person name="Murdoch R.W."/>
            <person name="Higgins S."/>
            <person name="Loffler F."/>
        </authorList>
    </citation>
    <scope>NUCLEOTIDE SEQUENCE</scope>
</reference>
<proteinExistence type="predicted"/>
<gene>
    <name evidence="2" type="ORF">SDC9_79473</name>
</gene>
<feature type="region of interest" description="Disordered" evidence="1">
    <location>
        <begin position="1"/>
        <end position="22"/>
    </location>
</feature>
<comment type="caution">
    <text evidence="2">The sequence shown here is derived from an EMBL/GenBank/DDBJ whole genome shotgun (WGS) entry which is preliminary data.</text>
</comment>
<protein>
    <submittedName>
        <fullName evidence="2">Uncharacterized protein</fullName>
    </submittedName>
</protein>
<evidence type="ECO:0000313" key="2">
    <source>
        <dbReference type="EMBL" id="MPM32906.1"/>
    </source>
</evidence>
<organism evidence="2">
    <name type="scientific">bioreactor metagenome</name>
    <dbReference type="NCBI Taxonomy" id="1076179"/>
    <lineage>
        <taxon>unclassified sequences</taxon>
        <taxon>metagenomes</taxon>
        <taxon>ecological metagenomes</taxon>
    </lineage>
</organism>
<dbReference type="AlphaFoldDB" id="A0A644YWI6"/>
<accession>A0A644YWI6</accession>
<name>A0A644YWI6_9ZZZZ</name>
<dbReference type="EMBL" id="VSSQ01006498">
    <property type="protein sequence ID" value="MPM32906.1"/>
    <property type="molecule type" value="Genomic_DNA"/>
</dbReference>
<sequence length="94" mass="10047">MPAAADDKGRRRLGNFDIEPSGESAAKPRVLIRRDVVILLKIGTPAGECLAGVPKRLPFIRAAADGPIGAPVPEEQHFFADCGGRRPLAFDNVE</sequence>
<evidence type="ECO:0000256" key="1">
    <source>
        <dbReference type="SAM" id="MobiDB-lite"/>
    </source>
</evidence>